<comment type="pathway">
    <text evidence="2 13">Amino-acid biosynthesis; L-methionine biosynthesis via de novo pathway; L-homoserine from L-aspartate: step 3/3.</text>
</comment>
<dbReference type="RefSeq" id="WP_015752356.1">
    <property type="nucleotide sequence ID" value="NC_013223.1"/>
</dbReference>
<evidence type="ECO:0000256" key="2">
    <source>
        <dbReference type="ARBA" id="ARBA00005062"/>
    </source>
</evidence>
<dbReference type="STRING" id="485915.Dret_1929"/>
<dbReference type="SUPFAM" id="SSF51735">
    <property type="entry name" value="NAD(P)-binding Rossmann-fold domains"/>
    <property type="match status" value="1"/>
</dbReference>
<reference evidence="16 17" key="2">
    <citation type="journal article" date="2010" name="Stand. Genomic Sci.">
        <title>Complete genome sequence of Desulfohalobium retbaense type strain (HR(100)).</title>
        <authorList>
            <person name="Spring S."/>
            <person name="Nolan M."/>
            <person name="Lapidus A."/>
            <person name="Glavina Del Rio T."/>
            <person name="Copeland A."/>
            <person name="Tice H."/>
            <person name="Cheng J.F."/>
            <person name="Lucas S."/>
            <person name="Land M."/>
            <person name="Chen F."/>
            <person name="Bruce D."/>
            <person name="Goodwin L."/>
            <person name="Pitluck S."/>
            <person name="Ivanova N."/>
            <person name="Mavromatis K."/>
            <person name="Mikhailova N."/>
            <person name="Pati A."/>
            <person name="Chen A."/>
            <person name="Palaniappan K."/>
            <person name="Hauser L."/>
            <person name="Chang Y.J."/>
            <person name="Jeffries C.D."/>
            <person name="Munk C."/>
            <person name="Kiss H."/>
            <person name="Chain P."/>
            <person name="Han C."/>
            <person name="Brettin T."/>
            <person name="Detter J.C."/>
            <person name="Schuler E."/>
            <person name="Goker M."/>
            <person name="Rohde M."/>
            <person name="Bristow J."/>
            <person name="Eisen J.A."/>
            <person name="Markowitz V."/>
            <person name="Hugenholtz P."/>
            <person name="Kyrpides N.C."/>
            <person name="Klenk H.P."/>
        </authorList>
    </citation>
    <scope>NUCLEOTIDE SEQUENCE [LARGE SCALE GENOMIC DNA]</scope>
    <source>
        <strain evidence="16 17">DSM 5692</strain>
    </source>
</reference>
<evidence type="ECO:0000256" key="13">
    <source>
        <dbReference type="RuleBase" id="RU000579"/>
    </source>
</evidence>
<keyword evidence="6 13" id="KW-0028">Amino-acid biosynthesis</keyword>
<dbReference type="PROSITE" id="PS51671">
    <property type="entry name" value="ACT"/>
    <property type="match status" value="1"/>
</dbReference>
<evidence type="ECO:0000256" key="9">
    <source>
        <dbReference type="ARBA" id="ARBA00023002"/>
    </source>
</evidence>
<dbReference type="Gene3D" id="3.30.70.260">
    <property type="match status" value="1"/>
</dbReference>
<dbReference type="GO" id="GO:0009086">
    <property type="term" value="P:methionine biosynthetic process"/>
    <property type="evidence" value="ECO:0007669"/>
    <property type="project" value="UniProtKB-KW"/>
</dbReference>
<keyword evidence="10 13" id="KW-0486">Methionine biosynthesis</keyword>
<reference evidence="17" key="1">
    <citation type="submission" date="2009-09" db="EMBL/GenBank/DDBJ databases">
        <title>The complete chromosome of Desulfohalobium retbaense DSM 5692.</title>
        <authorList>
            <consortium name="US DOE Joint Genome Institute (JGI-PGF)"/>
            <person name="Lucas S."/>
            <person name="Copeland A."/>
            <person name="Lapidus A."/>
            <person name="Glavina del Rio T."/>
            <person name="Dalin E."/>
            <person name="Tice H."/>
            <person name="Bruce D."/>
            <person name="Goodwin L."/>
            <person name="Pitluck S."/>
            <person name="Kyrpides N."/>
            <person name="Mavromatis K."/>
            <person name="Ivanova N."/>
            <person name="Mikhailova N."/>
            <person name="Munk A.C."/>
            <person name="Brettin T."/>
            <person name="Detter J.C."/>
            <person name="Han C."/>
            <person name="Tapia R."/>
            <person name="Larimer F."/>
            <person name="Land M."/>
            <person name="Hauser L."/>
            <person name="Markowitz V."/>
            <person name="Cheng J.-F."/>
            <person name="Hugenholtz P."/>
            <person name="Woyke T."/>
            <person name="Wu D."/>
            <person name="Spring S."/>
            <person name="Klenk H.-P."/>
            <person name="Eisen J.A."/>
        </authorList>
    </citation>
    <scope>NUCLEOTIDE SEQUENCE [LARGE SCALE GENOMIC DNA]</scope>
    <source>
        <strain evidence="17">DSM 5692</strain>
    </source>
</reference>
<dbReference type="GO" id="GO:0050661">
    <property type="term" value="F:NADP binding"/>
    <property type="evidence" value="ECO:0007669"/>
    <property type="project" value="InterPro"/>
</dbReference>
<feature type="binding site" evidence="12">
    <location>
        <position position="193"/>
    </location>
    <ligand>
        <name>L-homoserine</name>
        <dbReference type="ChEBI" id="CHEBI:57476"/>
    </ligand>
</feature>
<sequence length="430" mass="46301">MAHDMVKLGLAGYGTVGTGLARILEENGDWIARRLGKRLGITKVLVRNLDKGRAFPPGPKTTFTTSMEELVNDPEIDIVVELMGGIEAPYQLIRSALEKGKPVVTANKALLAERGPELFALANRQELGLYYEASVAGGIPIVETLKQSLAGNKIKTLTGILNGTANFILSEMTATGMDFTDALGLAQDKGYAEADPELDIEGMDAAHKLCLLIRLAHGQDYPLHDLPVQGITGMHPFDIEMARDFGYRIKLLAQVKDRSGHLQAGVFPALIKEDHILAKVDGPYNAILLDGNAVGPIMLYGQGAGDLPTGSAVLADIMALARKTAPNNTGFIEESLPKAQILAPEQTVFRHYFRFTVKDRPGVLSTISGIMGERNISIAQAVQKQEPQGGGVPVVFFSHAAQLKDVRDALSEIDGLSFVCAPTVHYRILS</sequence>
<comment type="similarity">
    <text evidence="3 14">Belongs to the homoserine dehydrogenase family.</text>
</comment>
<comment type="catalytic activity">
    <reaction evidence="13">
        <text>L-homoserine + NADP(+) = L-aspartate 4-semialdehyde + NADPH + H(+)</text>
        <dbReference type="Rhea" id="RHEA:15761"/>
        <dbReference type="ChEBI" id="CHEBI:15378"/>
        <dbReference type="ChEBI" id="CHEBI:57476"/>
        <dbReference type="ChEBI" id="CHEBI:57783"/>
        <dbReference type="ChEBI" id="CHEBI:58349"/>
        <dbReference type="ChEBI" id="CHEBI:537519"/>
        <dbReference type="EC" id="1.1.1.3"/>
    </reaction>
</comment>
<dbReference type="EC" id="1.1.1.3" evidence="4 13"/>
<dbReference type="eggNOG" id="COG0460">
    <property type="taxonomic scope" value="Bacteria"/>
</dbReference>
<dbReference type="AlphaFoldDB" id="C8X4J0"/>
<dbReference type="GO" id="GO:0009088">
    <property type="term" value="P:threonine biosynthetic process"/>
    <property type="evidence" value="ECO:0007669"/>
    <property type="project" value="UniProtKB-UniPathway"/>
</dbReference>
<dbReference type="UniPathway" id="UPA00051">
    <property type="reaction ID" value="UER00465"/>
</dbReference>
<dbReference type="Pfam" id="PF03447">
    <property type="entry name" value="NAD_binding_3"/>
    <property type="match status" value="1"/>
</dbReference>
<dbReference type="PIRSF" id="PIRSF000098">
    <property type="entry name" value="Homoser_dehydrog"/>
    <property type="match status" value="1"/>
</dbReference>
<dbReference type="InterPro" id="IPR019811">
    <property type="entry name" value="HDH_CS"/>
</dbReference>
<evidence type="ECO:0000256" key="3">
    <source>
        <dbReference type="ARBA" id="ARBA00006753"/>
    </source>
</evidence>
<feature type="active site" description="Proton donor" evidence="11">
    <location>
        <position position="208"/>
    </location>
</feature>
<evidence type="ECO:0000256" key="10">
    <source>
        <dbReference type="ARBA" id="ARBA00023167"/>
    </source>
</evidence>
<dbReference type="PROSITE" id="PS01042">
    <property type="entry name" value="HOMOSER_DHGENASE"/>
    <property type="match status" value="1"/>
</dbReference>
<evidence type="ECO:0000256" key="6">
    <source>
        <dbReference type="ARBA" id="ARBA00022605"/>
    </source>
</evidence>
<dbReference type="SUPFAM" id="SSF55347">
    <property type="entry name" value="Glyceraldehyde-3-phosphate dehydrogenase-like, C-terminal domain"/>
    <property type="match status" value="1"/>
</dbReference>
<dbReference type="FunFam" id="3.30.360.10:FF:000005">
    <property type="entry name" value="Homoserine dehydrogenase"/>
    <property type="match status" value="1"/>
</dbReference>
<evidence type="ECO:0000256" key="7">
    <source>
        <dbReference type="ARBA" id="ARBA00022697"/>
    </source>
</evidence>
<dbReference type="InterPro" id="IPR036291">
    <property type="entry name" value="NAD(P)-bd_dom_sf"/>
</dbReference>
<evidence type="ECO:0000256" key="8">
    <source>
        <dbReference type="ARBA" id="ARBA00022857"/>
    </source>
</evidence>
<dbReference type="KEGG" id="drt:Dret_1929"/>
<dbReference type="GO" id="GO:0004412">
    <property type="term" value="F:homoserine dehydrogenase activity"/>
    <property type="evidence" value="ECO:0007669"/>
    <property type="project" value="UniProtKB-EC"/>
</dbReference>
<dbReference type="CDD" id="cd04881">
    <property type="entry name" value="ACT_HSDH-Hom"/>
    <property type="match status" value="1"/>
</dbReference>
<evidence type="ECO:0000256" key="1">
    <source>
        <dbReference type="ARBA" id="ARBA00005056"/>
    </source>
</evidence>
<dbReference type="InterPro" id="IPR001342">
    <property type="entry name" value="HDH_cat"/>
</dbReference>
<dbReference type="InterPro" id="IPR005106">
    <property type="entry name" value="Asp/hSer_DH_NAD-bd"/>
</dbReference>
<dbReference type="Pfam" id="PF00742">
    <property type="entry name" value="Homoserine_dh"/>
    <property type="match status" value="1"/>
</dbReference>
<evidence type="ECO:0000313" key="16">
    <source>
        <dbReference type="EMBL" id="ACV69213.1"/>
    </source>
</evidence>
<gene>
    <name evidence="16" type="ordered locus">Dret_1929</name>
</gene>
<evidence type="ECO:0000256" key="5">
    <source>
        <dbReference type="ARBA" id="ARBA00013376"/>
    </source>
</evidence>
<dbReference type="Proteomes" id="UP000001052">
    <property type="component" value="Chromosome"/>
</dbReference>
<dbReference type="SUPFAM" id="SSF55021">
    <property type="entry name" value="ACT-like"/>
    <property type="match status" value="1"/>
</dbReference>
<evidence type="ECO:0000256" key="14">
    <source>
        <dbReference type="RuleBase" id="RU004171"/>
    </source>
</evidence>
<dbReference type="PANTHER" id="PTHR43331:SF1">
    <property type="entry name" value="HOMOSERINE DEHYDROGENASE"/>
    <property type="match status" value="1"/>
</dbReference>
<name>C8X4J0_DESRD</name>
<feature type="domain" description="ACT" evidence="15">
    <location>
        <begin position="352"/>
        <end position="427"/>
    </location>
</feature>
<dbReference type="InterPro" id="IPR016204">
    <property type="entry name" value="HDH"/>
</dbReference>
<evidence type="ECO:0000256" key="4">
    <source>
        <dbReference type="ARBA" id="ARBA00013213"/>
    </source>
</evidence>
<dbReference type="Gene3D" id="3.30.360.10">
    <property type="entry name" value="Dihydrodipicolinate Reductase, domain 2"/>
    <property type="match status" value="1"/>
</dbReference>
<keyword evidence="7 13" id="KW-0791">Threonine biosynthesis</keyword>
<feature type="binding site" evidence="12">
    <location>
        <position position="108"/>
    </location>
    <ligand>
        <name>NADPH</name>
        <dbReference type="ChEBI" id="CHEBI:57783"/>
    </ligand>
</feature>
<keyword evidence="17" id="KW-1185">Reference proteome</keyword>
<feature type="binding site" evidence="12">
    <location>
        <begin position="11"/>
        <end position="18"/>
    </location>
    <ligand>
        <name>NADP(+)</name>
        <dbReference type="ChEBI" id="CHEBI:58349"/>
    </ligand>
</feature>
<dbReference type="EMBL" id="CP001734">
    <property type="protein sequence ID" value="ACV69213.1"/>
    <property type="molecule type" value="Genomic_DNA"/>
</dbReference>
<dbReference type="UniPathway" id="UPA00050">
    <property type="reaction ID" value="UER00063"/>
</dbReference>
<accession>C8X4J0</accession>
<dbReference type="HOGENOM" id="CLU_009116_1_0_7"/>
<dbReference type="Pfam" id="PF01842">
    <property type="entry name" value="ACT"/>
    <property type="match status" value="1"/>
</dbReference>
<dbReference type="NCBIfam" id="NF004976">
    <property type="entry name" value="PRK06349.1"/>
    <property type="match status" value="1"/>
</dbReference>
<evidence type="ECO:0000259" key="15">
    <source>
        <dbReference type="PROSITE" id="PS51671"/>
    </source>
</evidence>
<proteinExistence type="inferred from homology"/>
<evidence type="ECO:0000256" key="12">
    <source>
        <dbReference type="PIRSR" id="PIRSR000098-2"/>
    </source>
</evidence>
<dbReference type="PANTHER" id="PTHR43331">
    <property type="entry name" value="HOMOSERINE DEHYDROGENASE"/>
    <property type="match status" value="1"/>
</dbReference>
<evidence type="ECO:0000313" key="17">
    <source>
        <dbReference type="Proteomes" id="UP000001052"/>
    </source>
</evidence>
<dbReference type="OrthoDB" id="9808167at2"/>
<dbReference type="InterPro" id="IPR045865">
    <property type="entry name" value="ACT-like_dom_sf"/>
</dbReference>
<comment type="pathway">
    <text evidence="1 13">Amino-acid biosynthesis; L-threonine biosynthesis; L-threonine from L-aspartate: step 3/5.</text>
</comment>
<organism evidence="16 17">
    <name type="scientific">Desulfohalobium retbaense (strain ATCC 49708 / DSM 5692 / JCM 16813 / HR100)</name>
    <dbReference type="NCBI Taxonomy" id="485915"/>
    <lineage>
        <taxon>Bacteria</taxon>
        <taxon>Pseudomonadati</taxon>
        <taxon>Thermodesulfobacteriota</taxon>
        <taxon>Desulfovibrionia</taxon>
        <taxon>Desulfovibrionales</taxon>
        <taxon>Desulfohalobiaceae</taxon>
        <taxon>Desulfohalobium</taxon>
    </lineage>
</organism>
<evidence type="ECO:0000256" key="11">
    <source>
        <dbReference type="PIRSR" id="PIRSR000098-1"/>
    </source>
</evidence>
<protein>
    <recommendedName>
        <fullName evidence="5 13">Homoserine dehydrogenase</fullName>
        <ecNumber evidence="4 13">1.1.1.3</ecNumber>
    </recommendedName>
</protein>
<dbReference type="InterPro" id="IPR002912">
    <property type="entry name" value="ACT_dom"/>
</dbReference>
<keyword evidence="9 13" id="KW-0560">Oxidoreductase</keyword>
<keyword evidence="8 12" id="KW-0521">NADP</keyword>
<dbReference type="Gene3D" id="3.40.50.720">
    <property type="entry name" value="NAD(P)-binding Rossmann-like Domain"/>
    <property type="match status" value="1"/>
</dbReference>